<sequence length="211" mass="22739">MSFWILSGSGWGVRPGLRGRGLIIALCCCCSLECLAQSASDGRWSAAPSSGARSWGEPSVAERWSASPSVYGAPSPGDVYSPQDANAWRFAPRGDTPRSSDGYGLRSDGSLDSRWRGGSAAVGSGFSESVPAQGYRFRDDPSLNGAVRAGEDASRYRFRPLSDAERRQATDDKDSVWRPFDSGEEGRRPADLYDSMQPPGGNGYDQPEGWR</sequence>
<feature type="compositionally biased region" description="Basic and acidic residues" evidence="1">
    <location>
        <begin position="159"/>
        <end position="176"/>
    </location>
</feature>
<dbReference type="Proteomes" id="UP000004200">
    <property type="component" value="Unassembled WGS sequence"/>
</dbReference>
<dbReference type="RefSeq" id="WP_007039146.1">
    <property type="nucleotide sequence ID" value="NZ_AFWT01000002.1"/>
</dbReference>
<evidence type="ECO:0000256" key="1">
    <source>
        <dbReference type="SAM" id="MobiDB-lite"/>
    </source>
</evidence>
<feature type="region of interest" description="Disordered" evidence="1">
    <location>
        <begin position="159"/>
        <end position="211"/>
    </location>
</feature>
<dbReference type="EMBL" id="AFWT01000002">
    <property type="protein sequence ID" value="EGV33741.1"/>
    <property type="molecule type" value="Genomic_DNA"/>
</dbReference>
<gene>
    <name evidence="2" type="ORF">ThidrDRAFT_0430</name>
</gene>
<feature type="region of interest" description="Disordered" evidence="1">
    <location>
        <begin position="75"/>
        <end position="146"/>
    </location>
</feature>
<keyword evidence="3" id="KW-1185">Reference proteome</keyword>
<protein>
    <submittedName>
        <fullName evidence="2">Uncharacterized protein</fullName>
    </submittedName>
</protein>
<organism evidence="2 3">
    <name type="scientific">Thiorhodococcus drewsii AZ1</name>
    <dbReference type="NCBI Taxonomy" id="765913"/>
    <lineage>
        <taxon>Bacteria</taxon>
        <taxon>Pseudomonadati</taxon>
        <taxon>Pseudomonadota</taxon>
        <taxon>Gammaproteobacteria</taxon>
        <taxon>Chromatiales</taxon>
        <taxon>Chromatiaceae</taxon>
        <taxon>Thiorhodococcus</taxon>
    </lineage>
</organism>
<reference evidence="2 3" key="1">
    <citation type="submission" date="2011-06" db="EMBL/GenBank/DDBJ databases">
        <title>The draft genome of Thiorhodococcus drewsii AZ1.</title>
        <authorList>
            <consortium name="US DOE Joint Genome Institute (JGI-PGF)"/>
            <person name="Lucas S."/>
            <person name="Han J."/>
            <person name="Lapidus A."/>
            <person name="Cheng J.-F."/>
            <person name="Goodwin L."/>
            <person name="Pitluck S."/>
            <person name="Peters L."/>
            <person name="Land M.L."/>
            <person name="Hauser L."/>
            <person name="Vogl K."/>
            <person name="Liu Z."/>
            <person name="Imhoff J."/>
            <person name="Thiel V."/>
            <person name="Frigaard N.-U."/>
            <person name="Bryant D.A."/>
            <person name="Woyke T.J."/>
        </authorList>
    </citation>
    <scope>NUCLEOTIDE SEQUENCE [LARGE SCALE GENOMIC DNA]</scope>
    <source>
        <strain evidence="2 3">AZ1</strain>
    </source>
</reference>
<dbReference type="AlphaFoldDB" id="G2DWP1"/>
<evidence type="ECO:0000313" key="2">
    <source>
        <dbReference type="EMBL" id="EGV33741.1"/>
    </source>
</evidence>
<evidence type="ECO:0000313" key="3">
    <source>
        <dbReference type="Proteomes" id="UP000004200"/>
    </source>
</evidence>
<name>G2DWP1_9GAMM</name>
<accession>G2DWP1</accession>
<proteinExistence type="predicted"/>
<dbReference type="STRING" id="765913.ThidrDRAFT_0430"/>
<comment type="caution">
    <text evidence="2">The sequence shown here is derived from an EMBL/GenBank/DDBJ whole genome shotgun (WGS) entry which is preliminary data.</text>
</comment>